<feature type="compositionally biased region" description="Polar residues" evidence="6">
    <location>
        <begin position="41"/>
        <end position="57"/>
    </location>
</feature>
<feature type="compositionally biased region" description="Low complexity" evidence="6">
    <location>
        <begin position="58"/>
        <end position="67"/>
    </location>
</feature>
<evidence type="ECO:0000256" key="4">
    <source>
        <dbReference type="ARBA" id="ARBA00030028"/>
    </source>
</evidence>
<dbReference type="GO" id="GO:1990130">
    <property type="term" value="C:GATOR1 complex"/>
    <property type="evidence" value="ECO:0007669"/>
    <property type="project" value="TreeGrafter"/>
</dbReference>
<reference evidence="8 9" key="1">
    <citation type="submission" date="2020-01" db="EMBL/GenBank/DDBJ databases">
        <authorList>
            <person name="Palmer J.M."/>
        </authorList>
    </citation>
    <scope>NUCLEOTIDE SEQUENCE [LARGE SCALE GENOMIC DNA]</scope>
    <source>
        <strain evidence="8 9">TWF970</strain>
    </source>
</reference>
<dbReference type="SUPFAM" id="SSF55753">
    <property type="entry name" value="Actin depolymerizing proteins"/>
    <property type="match status" value="1"/>
</dbReference>
<dbReference type="Proteomes" id="UP000474640">
    <property type="component" value="Unassembled WGS sequence"/>
</dbReference>
<dbReference type="GO" id="GO:0038202">
    <property type="term" value="P:TORC1 signaling"/>
    <property type="evidence" value="ECO:0007669"/>
    <property type="project" value="TreeGrafter"/>
</dbReference>
<feature type="compositionally biased region" description="Low complexity" evidence="6">
    <location>
        <begin position="688"/>
        <end position="704"/>
    </location>
</feature>
<dbReference type="InterPro" id="IPR056603">
    <property type="entry name" value="HTH_NPRL3"/>
</dbReference>
<dbReference type="OrthoDB" id="18648at2759"/>
<organism evidence="8 9">
    <name type="scientific">Orbilia oligospora</name>
    <name type="common">Nematode-trapping fungus</name>
    <name type="synonym">Arthrobotrys oligospora</name>
    <dbReference type="NCBI Taxonomy" id="2813651"/>
    <lineage>
        <taxon>Eukaryota</taxon>
        <taxon>Fungi</taxon>
        <taxon>Dikarya</taxon>
        <taxon>Ascomycota</taxon>
        <taxon>Pezizomycotina</taxon>
        <taxon>Orbiliomycetes</taxon>
        <taxon>Orbiliales</taxon>
        <taxon>Orbiliaceae</taxon>
        <taxon>Orbilia</taxon>
    </lineage>
</organism>
<dbReference type="PANTHER" id="PTHR13153:SF5">
    <property type="entry name" value="GATOR COMPLEX PROTEIN NPRL3"/>
    <property type="match status" value="1"/>
</dbReference>
<feature type="domain" description="GATOR1 complex protein NPRL3 C-terminal HTH" evidence="7">
    <location>
        <begin position="727"/>
        <end position="788"/>
    </location>
</feature>
<accession>A0A7C8VXV6</accession>
<evidence type="ECO:0000256" key="6">
    <source>
        <dbReference type="SAM" id="MobiDB-lite"/>
    </source>
</evidence>
<feature type="compositionally biased region" description="Acidic residues" evidence="6">
    <location>
        <begin position="212"/>
        <end position="230"/>
    </location>
</feature>
<sequence length="857" mass="96436">MATERSLIPNPSLVAILLVIRDPAGGNLVFHYPPQPRSEAAHNTSSWRIGETNTDYTSSNSSFSSSSSDDDDGDDRKSRSTVRLYGGGIATERSVVTSQRSRSYDQRSSRRRRGSDHEYDDEEEDDDEAGEAVGAEWEHVLGFRHDVLAGLLSVPRALAKSRFELSVDHSVFLGYPCYSRIDGTWQRKKKERKIKSEGPKGEEEKEVHTSDVDNDDEDTKGNDADDEDPDAVALSRSKSPNPPPSERKKIKREPRKVEATPSKLAMFHIVFVMNPPQLEYHSRMHDMYDVAKQFTMALKTQQSDDDYVAREAERILEIRERGEKRGDSMHELWLRIIRESTLAAAIATLYQSISASKIAHLKVNDFDFALQIPIMMETAALPSISEPQLPGMHLTTLRTIGATPSEGEDALMTPHFTLLFLEDVDDIIKEIILDQDQSSLSASFVQFIQNCRPTVSFAQMLSPTSDSSAPHPENPEYQYIEYFARHLIYWRKARAIMPLHYRRYYIVSPNADMKRLVSQSIVFARLFPALPPLPKMLSLLSGKPRPYSAYIPSKDHRQAYMDMLAWLMRYGWVTNLLTFAYLKIPKDIKVAVRERQKREQAEAAVEMIQAATVSATTAVSAVNNNGNSPRMMSTSIEKSIANGTAIPNTSLRDIEEEPKISLSAGGDSSISNSRPRTGWSDVTDSSITVPSRSTNPTTNTPGTPFEKMESSSGQLEDSIVFDPSRATPLESTWIERLTEGQPPDIVALFDRLVKYLDGQHAIEGIALREAISKKELKRVLNAMDRYGVYSFGDDQNDTIFINWVPDGAGIMERELYVECALELWREMMGLRPVARFEIREKSAVAEEDVRKKIAFSG</sequence>
<dbReference type="GO" id="GO:0034198">
    <property type="term" value="P:cellular response to amino acid starvation"/>
    <property type="evidence" value="ECO:0007669"/>
    <property type="project" value="TreeGrafter"/>
</dbReference>
<feature type="compositionally biased region" description="Polar residues" evidence="6">
    <location>
        <begin position="666"/>
        <end position="687"/>
    </location>
</feature>
<name>A0A7C8VXV6_ORBOL</name>
<dbReference type="InterPro" id="IPR029006">
    <property type="entry name" value="ADF-H/Gelsolin-like_dom_sf"/>
</dbReference>
<feature type="compositionally biased region" description="Basic and acidic residues" evidence="6">
    <location>
        <begin position="194"/>
        <end position="211"/>
    </location>
</feature>
<dbReference type="InterPro" id="IPR005365">
    <property type="entry name" value="Npr3"/>
</dbReference>
<feature type="region of interest" description="Disordered" evidence="6">
    <location>
        <begin position="660"/>
        <end position="715"/>
    </location>
</feature>
<keyword evidence="5" id="KW-0732">Signal</keyword>
<comment type="function">
    <text evidence="3 5">Mediates inactivation of the TORC1 complex in response to amino acid starvation. Required for meiotic nuclear division.</text>
</comment>
<dbReference type="AlphaFoldDB" id="A0A7C8VXV6"/>
<dbReference type="GO" id="GO:0010508">
    <property type="term" value="P:positive regulation of autophagy"/>
    <property type="evidence" value="ECO:0007669"/>
    <property type="project" value="TreeGrafter"/>
</dbReference>
<dbReference type="GO" id="GO:0005774">
    <property type="term" value="C:vacuolar membrane"/>
    <property type="evidence" value="ECO:0007669"/>
    <property type="project" value="UniProtKB-SubCell"/>
</dbReference>
<dbReference type="GO" id="GO:1904262">
    <property type="term" value="P:negative regulation of TORC1 signaling"/>
    <property type="evidence" value="ECO:0007669"/>
    <property type="project" value="TreeGrafter"/>
</dbReference>
<feature type="region of interest" description="Disordered" evidence="6">
    <location>
        <begin position="186"/>
        <end position="259"/>
    </location>
</feature>
<comment type="similarity">
    <text evidence="1 5">Belongs to the NPR3 family.</text>
</comment>
<evidence type="ECO:0000256" key="2">
    <source>
        <dbReference type="ARBA" id="ARBA00017880"/>
    </source>
</evidence>
<evidence type="ECO:0000256" key="3">
    <source>
        <dbReference type="ARBA" id="ARBA00025376"/>
    </source>
</evidence>
<evidence type="ECO:0000313" key="9">
    <source>
        <dbReference type="Proteomes" id="UP000474640"/>
    </source>
</evidence>
<evidence type="ECO:0000256" key="1">
    <source>
        <dbReference type="ARBA" id="ARBA00010546"/>
    </source>
</evidence>
<dbReference type="Pfam" id="PF03666">
    <property type="entry name" value="NPR3"/>
    <property type="match status" value="1"/>
</dbReference>
<dbReference type="GO" id="GO:0051321">
    <property type="term" value="P:meiotic cell cycle"/>
    <property type="evidence" value="ECO:0007669"/>
    <property type="project" value="UniProtKB-UniRule"/>
</dbReference>
<feature type="region of interest" description="Disordered" evidence="6">
    <location>
        <begin position="37"/>
        <end position="131"/>
    </location>
</feature>
<dbReference type="GO" id="GO:0003779">
    <property type="term" value="F:actin binding"/>
    <property type="evidence" value="ECO:0007669"/>
    <property type="project" value="InterPro"/>
</dbReference>
<protein>
    <recommendedName>
        <fullName evidence="2 5">Nitrogen permease regulator 3</fullName>
    </recommendedName>
    <alternativeName>
        <fullName evidence="4 5">Required for meiotic nuclear division protein 11</fullName>
    </alternativeName>
</protein>
<dbReference type="EMBL" id="JAABOJ010000001">
    <property type="protein sequence ID" value="KAF3291097.1"/>
    <property type="molecule type" value="Genomic_DNA"/>
</dbReference>
<comment type="subcellular location">
    <subcellularLocation>
        <location evidence="5">Vacuole membrane</location>
        <topology evidence="5">Peripheral membrane protein</topology>
    </subcellularLocation>
</comment>
<proteinExistence type="inferred from homology"/>
<evidence type="ECO:0000259" key="7">
    <source>
        <dbReference type="Pfam" id="PF24064"/>
    </source>
</evidence>
<gene>
    <name evidence="8" type="primary">NPR3</name>
    <name evidence="8" type="ORF">TWF970_000342</name>
</gene>
<dbReference type="Pfam" id="PF24064">
    <property type="entry name" value="HTH_NPRL3"/>
    <property type="match status" value="1"/>
</dbReference>
<dbReference type="Gene3D" id="3.40.20.10">
    <property type="entry name" value="Severin"/>
    <property type="match status" value="1"/>
</dbReference>
<keyword evidence="5" id="KW-0469">Meiosis</keyword>
<evidence type="ECO:0000313" key="8">
    <source>
        <dbReference type="EMBL" id="KAF3291097.1"/>
    </source>
</evidence>
<comment type="caution">
    <text evidence="8">The sequence shown here is derived from an EMBL/GenBank/DDBJ whole genome shotgun (WGS) entry which is preliminary data.</text>
</comment>
<dbReference type="PANTHER" id="PTHR13153">
    <property type="entry name" value="CGTHBA PROTEIN -14 GENE PROTEIN"/>
    <property type="match status" value="1"/>
</dbReference>
<evidence type="ECO:0000256" key="5">
    <source>
        <dbReference type="RuleBase" id="RU368069"/>
    </source>
</evidence>
<feature type="compositionally biased region" description="Acidic residues" evidence="6">
    <location>
        <begin position="118"/>
        <end position="130"/>
    </location>
</feature>